<evidence type="ECO:0000313" key="2">
    <source>
        <dbReference type="Proteomes" id="UP001163324"/>
    </source>
</evidence>
<accession>A0ACC0V941</accession>
<protein>
    <submittedName>
        <fullName evidence="1">Uncharacterized protein</fullName>
    </submittedName>
</protein>
<name>A0ACC0V941_9HYPO</name>
<comment type="caution">
    <text evidence="1">The sequence shown here is derived from an EMBL/GenBank/DDBJ whole genome shotgun (WGS) entry which is preliminary data.</text>
</comment>
<dbReference type="Proteomes" id="UP001163324">
    <property type="component" value="Chromosome 3"/>
</dbReference>
<gene>
    <name evidence="1" type="ORF">N3K66_003804</name>
</gene>
<dbReference type="EMBL" id="CM047942">
    <property type="protein sequence ID" value="KAI9901987.1"/>
    <property type="molecule type" value="Genomic_DNA"/>
</dbReference>
<evidence type="ECO:0000313" key="1">
    <source>
        <dbReference type="EMBL" id="KAI9901987.1"/>
    </source>
</evidence>
<proteinExistence type="predicted"/>
<keyword evidence="2" id="KW-1185">Reference proteome</keyword>
<organism evidence="1 2">
    <name type="scientific">Trichothecium roseum</name>
    <dbReference type="NCBI Taxonomy" id="47278"/>
    <lineage>
        <taxon>Eukaryota</taxon>
        <taxon>Fungi</taxon>
        <taxon>Dikarya</taxon>
        <taxon>Ascomycota</taxon>
        <taxon>Pezizomycotina</taxon>
        <taxon>Sordariomycetes</taxon>
        <taxon>Hypocreomycetidae</taxon>
        <taxon>Hypocreales</taxon>
        <taxon>Hypocreales incertae sedis</taxon>
        <taxon>Trichothecium</taxon>
    </lineage>
</organism>
<reference evidence="1" key="1">
    <citation type="submission" date="2022-10" db="EMBL/GenBank/DDBJ databases">
        <title>Complete Genome of Trichothecium roseum strain YXFP-22015, a Plant Pathogen Isolated from Citrus.</title>
        <authorList>
            <person name="Wang Y."/>
            <person name="Zhu L."/>
        </authorList>
    </citation>
    <scope>NUCLEOTIDE SEQUENCE</scope>
    <source>
        <strain evidence="1">YXFP-22015</strain>
    </source>
</reference>
<sequence>MKAFTETFAGQTDSSFEDPWSCEGYSVNTPAFYDRGGSFTPNSETPCTPPSTQEIMEDSPCDRPLWSMAHKGESSADSAPPLLDTNMLCDFVYDGPFAGNWGTFQPTQSVHPSQLMQPAQPSMQSTQQWPATFQFPQPAQFLSPTTGLSGQMALPEPVLSAQSMQLTESMQSHQSSQSMHSHHSMPSNHSNASNPSTHSSPSLEPLQPVQPMDVNQSMQTMQAWSDGVSPSDDLLQTLQLLQSPQLMQSSHLVSAPRPKQPTRCHRRGPSAASVASAASIQHLDMEKAKIETGISADAIEKYIAGPDQVTNKFTCAFSGCNKEFGRKENLKCHIQTHLNDRQYQCPHCTGRFVRQHDLRRHVKTHTQLKPYVCDCSQAFTRQDALTRHQQRQLCIGAKDGIVRTPAKRGRPRKPRP</sequence>